<sequence length="233" mass="27291">MINLENLDGLPVSFIKRLNDFDAHFRFYEFLENFANNKTMNNLISEINDYCLTHKIVGFHFTNALEQDILTHGIIIRTGQEIRASFTKNHFHLFSTNEQDQIRLLWKGQFDNSNGKNRDNRIFFNFTQHALINGGAELLLKYYGGEQVYFPLYRIPEIAHKLENIGEPMILKCSLDPNMINTFIENPWGKIIASSYHRKINPNAHTIDQDGYQEIEVKKENIEIIKLKKNNNQ</sequence>
<dbReference type="STRING" id="655355.SAMN05216283_10555"/>
<protein>
    <submittedName>
        <fullName evidence="1">Uncharacterized protein</fullName>
    </submittedName>
</protein>
<reference evidence="1 2" key="1">
    <citation type="submission" date="2016-10" db="EMBL/GenBank/DDBJ databases">
        <authorList>
            <person name="de Groot N.N."/>
        </authorList>
    </citation>
    <scope>NUCLEOTIDE SEQUENCE [LARGE SCALE GENOMIC DNA]</scope>
    <source>
        <strain evidence="1 2">CGMCC 1.9156</strain>
    </source>
</reference>
<accession>A0A1I2I296</accession>
<evidence type="ECO:0000313" key="2">
    <source>
        <dbReference type="Proteomes" id="UP000198964"/>
    </source>
</evidence>
<organism evidence="1 2">
    <name type="scientific">Sunxiuqinia elliptica</name>
    <dbReference type="NCBI Taxonomy" id="655355"/>
    <lineage>
        <taxon>Bacteria</taxon>
        <taxon>Pseudomonadati</taxon>
        <taxon>Bacteroidota</taxon>
        <taxon>Bacteroidia</taxon>
        <taxon>Marinilabiliales</taxon>
        <taxon>Prolixibacteraceae</taxon>
        <taxon>Sunxiuqinia</taxon>
    </lineage>
</organism>
<dbReference type="RefSeq" id="WP_093919972.1">
    <property type="nucleotide sequence ID" value="NZ_FONW01000005.1"/>
</dbReference>
<dbReference type="AlphaFoldDB" id="A0A1I2I296"/>
<name>A0A1I2I296_9BACT</name>
<dbReference type="Proteomes" id="UP000198964">
    <property type="component" value="Unassembled WGS sequence"/>
</dbReference>
<evidence type="ECO:0000313" key="1">
    <source>
        <dbReference type="EMBL" id="SFF35760.1"/>
    </source>
</evidence>
<dbReference type="EMBL" id="FONW01000005">
    <property type="protein sequence ID" value="SFF35760.1"/>
    <property type="molecule type" value="Genomic_DNA"/>
</dbReference>
<keyword evidence="2" id="KW-1185">Reference proteome</keyword>
<proteinExistence type="predicted"/>
<gene>
    <name evidence="1" type="ORF">SAMN05216283_10555</name>
</gene>